<reference evidence="2 3" key="1">
    <citation type="submission" date="2017-11" db="EMBL/GenBank/DDBJ databases">
        <title>Escherichia coli CV839-15 Genome sequencing and assembly.</title>
        <authorList>
            <person name="Li Z."/>
            <person name="Song N."/>
            <person name="Li W."/>
            <person name="Philip H.R."/>
            <person name="Bu Z."/>
            <person name="Siguo L."/>
        </authorList>
    </citation>
    <scope>NUCLEOTIDE SEQUENCE [LARGE SCALE GENOMIC DNA]</scope>
    <source>
        <strain evidence="2 3">CV839-15</strain>
        <plasmid evidence="3">Plasmid pcv839-15-p2</plasmid>
    </source>
</reference>
<protein>
    <submittedName>
        <fullName evidence="2">Uncharacterized protein</fullName>
    </submittedName>
</protein>
<dbReference type="Proteomes" id="UP000236551">
    <property type="component" value="Plasmid pCV839-15-p2"/>
</dbReference>
<evidence type="ECO:0000256" key="1">
    <source>
        <dbReference type="SAM" id="MobiDB-lite"/>
    </source>
</evidence>
<feature type="region of interest" description="Disordered" evidence="1">
    <location>
        <begin position="78"/>
        <end position="97"/>
    </location>
</feature>
<sequence>MRCFIMHLILHTLCTPLSIHQYYAITCLRQRNIVIQLLLTSSSITDLKSNHDNNNLQCSNHDKLQDDCFSMIRFLSDSGFSGSESGSVNKRSDLFCR</sequence>
<gene>
    <name evidence="2" type="ORF">CV83915_2p0263</name>
</gene>
<evidence type="ECO:0000313" key="2">
    <source>
        <dbReference type="EMBL" id="ATZ30265.1"/>
    </source>
</evidence>
<keyword evidence="2" id="KW-0614">Plasmid</keyword>
<accession>A0A2H4TL39</accession>
<organism evidence="2 3">
    <name type="scientific">Escherichia coli</name>
    <dbReference type="NCBI Taxonomy" id="562"/>
    <lineage>
        <taxon>Bacteria</taxon>
        <taxon>Pseudomonadati</taxon>
        <taxon>Pseudomonadota</taxon>
        <taxon>Gammaproteobacteria</taxon>
        <taxon>Enterobacterales</taxon>
        <taxon>Enterobacteriaceae</taxon>
        <taxon>Escherichia</taxon>
    </lineage>
</organism>
<dbReference type="EMBL" id="CP024976">
    <property type="protein sequence ID" value="ATZ30265.1"/>
    <property type="molecule type" value="Genomic_DNA"/>
</dbReference>
<dbReference type="AlphaFoldDB" id="A0A2H4TL39"/>
<evidence type="ECO:0000313" key="3">
    <source>
        <dbReference type="Proteomes" id="UP000236551"/>
    </source>
</evidence>
<feature type="compositionally biased region" description="Low complexity" evidence="1">
    <location>
        <begin position="78"/>
        <end position="87"/>
    </location>
</feature>
<geneLocation type="plasmid" evidence="3">
    <name>pcv839-15-p2</name>
</geneLocation>
<proteinExistence type="predicted"/>
<name>A0A2H4TL39_ECOLX</name>